<organism evidence="3 4">
    <name type="scientific">Tetraparma gracilis</name>
    <dbReference type="NCBI Taxonomy" id="2962635"/>
    <lineage>
        <taxon>Eukaryota</taxon>
        <taxon>Sar</taxon>
        <taxon>Stramenopiles</taxon>
        <taxon>Ochrophyta</taxon>
        <taxon>Bolidophyceae</taxon>
        <taxon>Parmales</taxon>
        <taxon>Triparmaceae</taxon>
        <taxon>Tetraparma</taxon>
    </lineage>
</organism>
<protein>
    <submittedName>
        <fullName evidence="3">Uncharacterized protein</fullName>
    </submittedName>
</protein>
<evidence type="ECO:0000256" key="1">
    <source>
        <dbReference type="SAM" id="Coils"/>
    </source>
</evidence>
<gene>
    <name evidence="3" type="ORF">TeGR_g8457</name>
</gene>
<evidence type="ECO:0000313" key="3">
    <source>
        <dbReference type="EMBL" id="GMI33383.1"/>
    </source>
</evidence>
<dbReference type="EMBL" id="BRYB01001772">
    <property type="protein sequence ID" value="GMI33383.1"/>
    <property type="molecule type" value="Genomic_DNA"/>
</dbReference>
<dbReference type="Proteomes" id="UP001165060">
    <property type="component" value="Unassembled WGS sequence"/>
</dbReference>
<keyword evidence="4" id="KW-1185">Reference proteome</keyword>
<feature type="coiled-coil region" evidence="1">
    <location>
        <begin position="686"/>
        <end position="827"/>
    </location>
</feature>
<evidence type="ECO:0000313" key="4">
    <source>
        <dbReference type="Proteomes" id="UP001165060"/>
    </source>
</evidence>
<name>A0ABQ6MUW7_9STRA</name>
<comment type="caution">
    <text evidence="3">The sequence shown here is derived from an EMBL/GenBank/DDBJ whole genome shotgun (WGS) entry which is preliminary data.</text>
</comment>
<reference evidence="3 4" key="1">
    <citation type="journal article" date="2023" name="Commun. Biol.">
        <title>Genome analysis of Parmales, the sister group of diatoms, reveals the evolutionary specialization of diatoms from phago-mixotrophs to photoautotrophs.</title>
        <authorList>
            <person name="Ban H."/>
            <person name="Sato S."/>
            <person name="Yoshikawa S."/>
            <person name="Yamada K."/>
            <person name="Nakamura Y."/>
            <person name="Ichinomiya M."/>
            <person name="Sato N."/>
            <person name="Blanc-Mathieu R."/>
            <person name="Endo H."/>
            <person name="Kuwata A."/>
            <person name="Ogata H."/>
        </authorList>
    </citation>
    <scope>NUCLEOTIDE SEQUENCE [LARGE SCALE GENOMIC DNA]</scope>
</reference>
<feature type="region of interest" description="Disordered" evidence="2">
    <location>
        <begin position="858"/>
        <end position="882"/>
    </location>
</feature>
<keyword evidence="1" id="KW-0175">Coiled coil</keyword>
<sequence>MEQNSALAAQQKYMETRMEATDANTSKLLQLFSNVAERLSATENQQSSLDGNLDVLNNNQSQLQMTVSSLPTAEQLADLKMQLESQKQTLGSSTALANSAQQEVNKLGLQVFEQQTKLTSLLDMGKSLEQSSMLMDELRLTVDEMKQNQPNVKSMENDVSSFRREFHSRLAEESEFRDTVNKKNQVMFNELVRLGETLEKDRGAGRSEINEMAGIVTAVEKRLKSTEDTVDRSTKAHGSKLIGLDGAVNTLENAITSFGRDVQQIATSLGEEQKVRKNAVENMTNAQDDIRSGVQDLMNSTVANNDRKMATLEEQLRSTMEGVRNESERGRKFIEDQIGGVAKSVSNETASRTASVSDLSVKLVQVEESMKAVVNDVREDVVERLQQSKKEETELAMESLKNQEDIKGHLAIMEKEVYETQSQTNARIDRTRAALEEVLRAEIQSRQSNFGSLEGRVRDIVSDCMASLEAVSSESRMAVDAIAGRVNTLETSLMSHVEGKIMVVEEAVAARQNEQAKTNQTLNDSIVEITEKEIAEHEERVAKEGEIVSRVEVVEERVEGEIDDVRQRVERVGAEVKKEVQDLGNRVDDRCANTEDEVRKIEQAVGVVDNNLQIFNKVTTDNFSMVREDIVKNKNKDQIQGLGVEVKDVDDKISVSGVVVGAVDLVAGEFEHQQQAESKVDMQSFVKTMIEESERKLIEKENAREEQSKKVFAEQMEQVRANFEQQKLELEAEMKEGLEREKKEGLERERLMKEGLEGALADMERDRVVGVCLGEVVAAVGERVEKEKTEEELRKAAEERAAIQTKLDAEMETNKKMQDRLEELSVVVNEREKMEGIEWAKILEGGAGVLGGEEEAAAGGAAATSPKPVTKTSGKAAFPAKD</sequence>
<proteinExistence type="predicted"/>
<evidence type="ECO:0000256" key="2">
    <source>
        <dbReference type="SAM" id="MobiDB-lite"/>
    </source>
</evidence>
<accession>A0ABQ6MUW7</accession>